<proteinExistence type="predicted"/>
<feature type="domain" description="Bacteriophage Mu Gp45 N-terminal" evidence="1">
    <location>
        <begin position="2"/>
        <end position="48"/>
    </location>
</feature>
<name>A0A656GK01_PSEA0</name>
<feature type="non-terminal residue" evidence="2">
    <location>
        <position position="171"/>
    </location>
</feature>
<dbReference type="Pfam" id="PF06890">
    <property type="entry name" value="Phage_Mu_Gp45"/>
    <property type="match status" value="1"/>
</dbReference>
<dbReference type="NCBIfam" id="TIGR01644">
    <property type="entry name" value="phage_P2_V"/>
    <property type="match status" value="1"/>
</dbReference>
<evidence type="ECO:0000313" key="2">
    <source>
        <dbReference type="EMBL" id="EGH25839.1"/>
    </source>
</evidence>
<evidence type="ECO:0000313" key="3">
    <source>
        <dbReference type="Proteomes" id="UP000003465"/>
    </source>
</evidence>
<feature type="non-terminal residue" evidence="2">
    <location>
        <position position="1"/>
    </location>
</feature>
<dbReference type="EMBL" id="AEAG01001650">
    <property type="protein sequence ID" value="EGH25839.1"/>
    <property type="molecule type" value="Genomic_DNA"/>
</dbReference>
<sequence>TAGEVKDDMEHFEPYGFTSNPLAGAEGIAAFIGGDRSHGLLLVVADRRYRLKGLESGEVAIYTDEGDKIHLKRGKVIDIETDTLNIKAAVAVNFDTPQITQTGKIVSKGDQLAAGIGGQTQALAGLRTMAHGGKHLRAWQHQLHRATGNPGRGAGCHGVRPWPQLAAKARA</sequence>
<dbReference type="Proteomes" id="UP000003465">
    <property type="component" value="Unassembled WGS sequence"/>
</dbReference>
<dbReference type="InterPro" id="IPR053861">
    <property type="entry name" value="Phage_Mu_Gp45_N"/>
</dbReference>
<gene>
    <name evidence="2" type="ORF">PSYMO_32277</name>
</gene>
<reference evidence="2 3" key="1">
    <citation type="journal article" date="2011" name="PLoS Pathog.">
        <title>Dynamic evolution of pathogenicity revealed by sequencing and comparative genomics of 19 Pseudomonas syringae isolates.</title>
        <authorList>
            <person name="Baltrus D.A."/>
            <person name="Nishimura M.T."/>
            <person name="Romanchuk A."/>
            <person name="Chang J.H."/>
            <person name="Mukhtar M.S."/>
            <person name="Cherkis K."/>
            <person name="Roach J."/>
            <person name="Grant S.R."/>
            <person name="Jones C.D."/>
            <person name="Dangl J.L."/>
        </authorList>
    </citation>
    <scope>NUCLEOTIDE SEQUENCE [LARGE SCALE GENOMIC DNA]</scope>
    <source>
        <strain evidence="2 3">301020</strain>
    </source>
</reference>
<protein>
    <submittedName>
        <fullName evidence="2">Phage baseplate assembly protein V</fullName>
    </submittedName>
</protein>
<comment type="caution">
    <text evidence="2">The sequence shown here is derived from an EMBL/GenBank/DDBJ whole genome shotgun (WGS) entry which is preliminary data.</text>
</comment>
<accession>A0A656GK01</accession>
<dbReference type="AlphaFoldDB" id="A0A656GK01"/>
<dbReference type="InterPro" id="IPR013046">
    <property type="entry name" value="GpV/Gp45"/>
</dbReference>
<evidence type="ECO:0000259" key="1">
    <source>
        <dbReference type="Pfam" id="PF06890"/>
    </source>
</evidence>
<organism evidence="2 3">
    <name type="scientific">Pseudomonas amygdali pv. mori str. 301020</name>
    <dbReference type="NCBI Taxonomy" id="629261"/>
    <lineage>
        <taxon>Bacteria</taxon>
        <taxon>Pseudomonadati</taxon>
        <taxon>Pseudomonadota</taxon>
        <taxon>Gammaproteobacteria</taxon>
        <taxon>Pseudomonadales</taxon>
        <taxon>Pseudomonadaceae</taxon>
        <taxon>Pseudomonas</taxon>
        <taxon>Pseudomonas amygdali</taxon>
    </lineage>
</organism>